<reference evidence="1" key="1">
    <citation type="submission" date="2022-03" db="EMBL/GenBank/DDBJ databases">
        <title>Sea Food Isolates.</title>
        <authorList>
            <person name="Li C."/>
        </authorList>
    </citation>
    <scope>NUCLEOTIDE SEQUENCE</scope>
    <source>
        <strain evidence="1">19NY04SH05-1</strain>
    </source>
</reference>
<organism evidence="1">
    <name type="scientific">Aeromonas sp. 19NY04SH05-1</name>
    <dbReference type="NCBI Taxonomy" id="2920537"/>
    <lineage>
        <taxon>Bacteria</taxon>
        <taxon>Pseudomonadati</taxon>
        <taxon>Pseudomonadota</taxon>
        <taxon>Gammaproteobacteria</taxon>
        <taxon>Aeromonadales</taxon>
        <taxon>Aeromonadaceae</taxon>
        <taxon>Aeromonas</taxon>
    </lineage>
</organism>
<name>A0AAU6T597_9GAMM</name>
<sequence length="230" mass="26019">MMEVTQEWLLENWNRLHYECARPIWSDEQRDQIIGRILNTFSSNKITIKRMPNWLGKGKSDAEQDEIILTMLVRLGSPGSPSLYGYPAEDVLKGHRKKFKPSNSVPATKLSTAIEATKELEDSLVGWIESGRNYPLFSAGGVEFTDPTSLIESVRDVLAAMESNQWLITERRRVLGSCINGARHVFRGYGIPCSDGTNSDTAWMEILACLWGCEDGAIRQAWRKITRQPQ</sequence>
<evidence type="ECO:0000313" key="1">
    <source>
        <dbReference type="EMBL" id="XAG40230.1"/>
    </source>
</evidence>
<accession>A0AAU6T597</accession>
<proteinExistence type="predicted"/>
<dbReference type="AlphaFoldDB" id="A0AAU6T597"/>
<gene>
    <name evidence="1" type="ORF">MRK42_14635</name>
</gene>
<dbReference type="RefSeq" id="WP_224160660.1">
    <property type="nucleotide sequence ID" value="NZ_CP095328.1"/>
</dbReference>
<protein>
    <submittedName>
        <fullName evidence="1">Uncharacterized protein</fullName>
    </submittedName>
</protein>
<dbReference type="EMBL" id="CP095328">
    <property type="protein sequence ID" value="XAG40230.1"/>
    <property type="molecule type" value="Genomic_DNA"/>
</dbReference>